<evidence type="ECO:0000313" key="2">
    <source>
        <dbReference type="WBParaSite" id="SSTP_0001160400.1"/>
    </source>
</evidence>
<accession>A0A0K0EQ75</accession>
<keyword evidence="1" id="KW-1185">Reference proteome</keyword>
<dbReference type="WBParaSite" id="TCONS_00002329.p1">
    <property type="protein sequence ID" value="TCONS_00002329.p1"/>
    <property type="gene ID" value="XLOC_002191"/>
</dbReference>
<dbReference type="AlphaFoldDB" id="A0A0K0EQ75"/>
<protein>
    <submittedName>
        <fullName evidence="2">GYF domain-containing protein</fullName>
    </submittedName>
</protein>
<name>A0A0K0EQ75_STRER</name>
<proteinExistence type="predicted"/>
<organism evidence="2">
    <name type="scientific">Strongyloides stercoralis</name>
    <name type="common">Threadworm</name>
    <dbReference type="NCBI Taxonomy" id="6248"/>
    <lineage>
        <taxon>Eukaryota</taxon>
        <taxon>Metazoa</taxon>
        <taxon>Ecdysozoa</taxon>
        <taxon>Nematoda</taxon>
        <taxon>Chromadorea</taxon>
        <taxon>Rhabditida</taxon>
        <taxon>Tylenchina</taxon>
        <taxon>Panagrolaimomorpha</taxon>
        <taxon>Strongyloidoidea</taxon>
        <taxon>Strongyloididae</taxon>
        <taxon>Strongyloides</taxon>
    </lineage>
</organism>
<sequence length="398" mass="46475">MFVITESWLDNEPTNIKSLEEEKNMKWNEKILNIPYIDEDIISNNYEKGNLKFIERDKKIISKYLLSSPSTNYISSSRNDKNYNLIYNKMNNIENHLNKHNNFLRSYKKINKTIDKKKENPSIDYITIYLTSIYNNSQHPLHNSLKKIIEKCKNEYKESPNELLYKDMVNLFKNKSTTHQMNNYIESILNNKRHPLNKSLWDAKNGKNIVMNESLNSKNFIPTILLNKTTSIETMTDDEDYLENYDTNIFSNSHNKAPSLVSFAQSIMTTFIEVDDNDIIIGSEVAAEDDIDKDNWNNFHWNGQERPSLKELGFDDVPRSFWNSEIWNSNDYNQSEIIGKNSEVLEYCGANNDDGNDEDISMTVIESINIQDAYTIITESDIIQTLIDELESCCYEIS</sequence>
<reference evidence="2" key="1">
    <citation type="submission" date="2015-08" db="UniProtKB">
        <authorList>
            <consortium name="WormBaseParasite"/>
        </authorList>
    </citation>
    <scope>IDENTIFICATION</scope>
</reference>
<dbReference type="Proteomes" id="UP000035681">
    <property type="component" value="Unplaced"/>
</dbReference>
<evidence type="ECO:0000313" key="1">
    <source>
        <dbReference type="Proteomes" id="UP000035681"/>
    </source>
</evidence>
<dbReference type="WBParaSite" id="SSTP_0001160400.1">
    <property type="protein sequence ID" value="SSTP_0001160400.1"/>
    <property type="gene ID" value="SSTP_0001160400"/>
</dbReference>